<dbReference type="Gene3D" id="3.40.30.10">
    <property type="entry name" value="Glutaredoxin"/>
    <property type="match status" value="1"/>
</dbReference>
<reference evidence="3 4" key="1">
    <citation type="submission" date="2020-09" db="EMBL/GenBank/DDBJ databases">
        <title>Bacillus nautilus sp. nov., Chryseoglobus crepusculi sp. nov, and Psychrobacter noctis sp. nov., isolated from deep-sea sponges from the equatorial Atlantic.</title>
        <authorList>
            <person name="Stennett H.L."/>
            <person name="Williams S.E."/>
        </authorList>
    </citation>
    <scope>NUCLEOTIDE SEQUENCE [LARGE SCALE GENOMIC DNA]</scope>
    <source>
        <strain evidence="3 4">28M-24</strain>
    </source>
</reference>
<feature type="repeat" description="TPR" evidence="1">
    <location>
        <begin position="249"/>
        <end position="282"/>
    </location>
</feature>
<dbReference type="CDD" id="cd02947">
    <property type="entry name" value="TRX_family"/>
    <property type="match status" value="1"/>
</dbReference>
<organism evidence="3 4">
    <name type="scientific">Olleya marilimosa</name>
    <dbReference type="NCBI Taxonomy" id="272164"/>
    <lineage>
        <taxon>Bacteria</taxon>
        <taxon>Pseudomonadati</taxon>
        <taxon>Bacteroidota</taxon>
        <taxon>Flavobacteriia</taxon>
        <taxon>Flavobacteriales</taxon>
        <taxon>Flavobacteriaceae</taxon>
    </lineage>
</organism>
<sequence length="298" mass="34842">MKSFLNLFICIISYTTVFAQTLNHEVIDPEGHPKLLGLINKEGLQKDTYKAWFDANHDHYIVNDQLVKTFSESLKDYKIKVFLGTWCGDSKKEVPRFYKVLETANYNLDNLEVIALDNQKEHYKQGPNGEEKGYNIHRVPTFIFYKDDKEINRIVEHPIETFERDIEKIVTDQPYRFNYIAANYIQHLLATKTIDQLNTEETKLVAQLSEFVKGSRELNTLGYVYLRTKAFDKALYTFKLNTLIFPYKSNVYDSLGEAYFITNNYTEALINYNKVLALKPEDKNALEMIQKINLAIKQ</sequence>
<dbReference type="SUPFAM" id="SSF52833">
    <property type="entry name" value="Thioredoxin-like"/>
    <property type="match status" value="1"/>
</dbReference>
<keyword evidence="2" id="KW-0732">Signal</keyword>
<evidence type="ECO:0000313" key="4">
    <source>
        <dbReference type="Proteomes" id="UP000627521"/>
    </source>
</evidence>
<evidence type="ECO:0000313" key="3">
    <source>
        <dbReference type="EMBL" id="MBD3863350.1"/>
    </source>
</evidence>
<feature type="signal peptide" evidence="2">
    <location>
        <begin position="1"/>
        <end position="19"/>
    </location>
</feature>
<dbReference type="PROSITE" id="PS50293">
    <property type="entry name" value="TPR_REGION"/>
    <property type="match status" value="1"/>
</dbReference>
<name>A0ABR8LU42_9FLAO</name>
<accession>A0ABR8LU42</accession>
<dbReference type="Gene3D" id="1.25.40.10">
    <property type="entry name" value="Tetratricopeptide repeat domain"/>
    <property type="match status" value="1"/>
</dbReference>
<dbReference type="InterPro" id="IPR011990">
    <property type="entry name" value="TPR-like_helical_dom_sf"/>
</dbReference>
<gene>
    <name evidence="3" type="ORF">IEG06_07785</name>
</gene>
<comment type="caution">
    <text evidence="3">The sequence shown here is derived from an EMBL/GenBank/DDBJ whole genome shotgun (WGS) entry which is preliminary data.</text>
</comment>
<dbReference type="RefSeq" id="WP_191099669.1">
    <property type="nucleotide sequence ID" value="NZ_JACXXF010000003.1"/>
</dbReference>
<evidence type="ECO:0000256" key="2">
    <source>
        <dbReference type="SAM" id="SignalP"/>
    </source>
</evidence>
<keyword evidence="4" id="KW-1185">Reference proteome</keyword>
<proteinExistence type="predicted"/>
<dbReference type="InterPro" id="IPR019734">
    <property type="entry name" value="TPR_rpt"/>
</dbReference>
<keyword evidence="1" id="KW-0802">TPR repeat</keyword>
<dbReference type="SUPFAM" id="SSF48452">
    <property type="entry name" value="TPR-like"/>
    <property type="match status" value="1"/>
</dbReference>
<dbReference type="PROSITE" id="PS50005">
    <property type="entry name" value="TPR"/>
    <property type="match status" value="1"/>
</dbReference>
<dbReference type="Proteomes" id="UP000627521">
    <property type="component" value="Unassembled WGS sequence"/>
</dbReference>
<feature type="chain" id="PRO_5045951033" evidence="2">
    <location>
        <begin position="20"/>
        <end position="298"/>
    </location>
</feature>
<dbReference type="InterPro" id="IPR036249">
    <property type="entry name" value="Thioredoxin-like_sf"/>
</dbReference>
<evidence type="ECO:0000256" key="1">
    <source>
        <dbReference type="PROSITE-ProRule" id="PRU00339"/>
    </source>
</evidence>
<dbReference type="SMART" id="SM00028">
    <property type="entry name" value="TPR"/>
    <property type="match status" value="2"/>
</dbReference>
<dbReference type="EMBL" id="JACXXH010000003">
    <property type="protein sequence ID" value="MBD3863350.1"/>
    <property type="molecule type" value="Genomic_DNA"/>
</dbReference>
<protein>
    <submittedName>
        <fullName evidence="3">Thioredoxin family protein</fullName>
    </submittedName>
</protein>